<feature type="domain" description="HTH araC/xylS-type" evidence="4">
    <location>
        <begin position="150"/>
        <end position="255"/>
    </location>
</feature>
<dbReference type="SUPFAM" id="SSF46689">
    <property type="entry name" value="Homeodomain-like"/>
    <property type="match status" value="1"/>
</dbReference>
<proteinExistence type="predicted"/>
<dbReference type="Proteomes" id="UP001595841">
    <property type="component" value="Unassembled WGS sequence"/>
</dbReference>
<protein>
    <submittedName>
        <fullName evidence="5">DUF6597 domain-containing transcriptional factor</fullName>
    </submittedName>
</protein>
<keyword evidence="3" id="KW-0804">Transcription</keyword>
<keyword evidence="1" id="KW-0805">Transcription regulation</keyword>
<dbReference type="PANTHER" id="PTHR46796">
    <property type="entry name" value="HTH-TYPE TRANSCRIPTIONAL ACTIVATOR RHAS-RELATED"/>
    <property type="match status" value="1"/>
</dbReference>
<dbReference type="PROSITE" id="PS01124">
    <property type="entry name" value="HTH_ARAC_FAMILY_2"/>
    <property type="match status" value="1"/>
</dbReference>
<accession>A0ABV8PNQ5</accession>
<evidence type="ECO:0000256" key="1">
    <source>
        <dbReference type="ARBA" id="ARBA00023015"/>
    </source>
</evidence>
<dbReference type="Pfam" id="PF12833">
    <property type="entry name" value="HTH_18"/>
    <property type="match status" value="1"/>
</dbReference>
<comment type="caution">
    <text evidence="5">The sequence shown here is derived from an EMBL/GenBank/DDBJ whole genome shotgun (WGS) entry which is preliminary data.</text>
</comment>
<dbReference type="RefSeq" id="WP_379767030.1">
    <property type="nucleotide sequence ID" value="NZ_JBHSCL010000009.1"/>
</dbReference>
<dbReference type="InterPro" id="IPR046532">
    <property type="entry name" value="DUF6597"/>
</dbReference>
<dbReference type="InterPro" id="IPR009057">
    <property type="entry name" value="Homeodomain-like_sf"/>
</dbReference>
<dbReference type="InterPro" id="IPR018060">
    <property type="entry name" value="HTH_AraC"/>
</dbReference>
<evidence type="ECO:0000313" key="6">
    <source>
        <dbReference type="Proteomes" id="UP001595841"/>
    </source>
</evidence>
<dbReference type="SMART" id="SM00342">
    <property type="entry name" value="HTH_ARAC"/>
    <property type="match status" value="1"/>
</dbReference>
<dbReference type="EMBL" id="JBHSCL010000009">
    <property type="protein sequence ID" value="MFC4221778.1"/>
    <property type="molecule type" value="Genomic_DNA"/>
</dbReference>
<evidence type="ECO:0000256" key="2">
    <source>
        <dbReference type="ARBA" id="ARBA00023125"/>
    </source>
</evidence>
<evidence type="ECO:0000313" key="5">
    <source>
        <dbReference type="EMBL" id="MFC4221778.1"/>
    </source>
</evidence>
<name>A0ABV8PNQ5_9FLAO</name>
<dbReference type="InterPro" id="IPR050204">
    <property type="entry name" value="AraC_XylS_family_regulators"/>
</dbReference>
<reference evidence="6" key="1">
    <citation type="journal article" date="2019" name="Int. J. Syst. Evol. Microbiol.">
        <title>The Global Catalogue of Microorganisms (GCM) 10K type strain sequencing project: providing services to taxonomists for standard genome sequencing and annotation.</title>
        <authorList>
            <consortium name="The Broad Institute Genomics Platform"/>
            <consortium name="The Broad Institute Genome Sequencing Center for Infectious Disease"/>
            <person name="Wu L."/>
            <person name="Ma J."/>
        </authorList>
    </citation>
    <scope>NUCLEOTIDE SEQUENCE [LARGE SCALE GENOMIC DNA]</scope>
    <source>
        <strain evidence="6">CGMCC 1.15774</strain>
    </source>
</reference>
<evidence type="ECO:0000256" key="3">
    <source>
        <dbReference type="ARBA" id="ARBA00023163"/>
    </source>
</evidence>
<dbReference type="PANTHER" id="PTHR46796:SF13">
    <property type="entry name" value="HTH-TYPE TRANSCRIPTIONAL ACTIVATOR RHAS"/>
    <property type="match status" value="1"/>
</dbReference>
<gene>
    <name evidence="5" type="ORF">ACFOWS_16625</name>
</gene>
<keyword evidence="6" id="KW-1185">Reference proteome</keyword>
<sequence>MNAVKVKPPKHLKDLVSFFWYSDFKNPDNSAKTYRILADGLPGIIFQHSNGNSAVSNVNGVQLPITFLYGQNTSHCTNLITGEPFIFGVSLRPTAFKSLFGMDATMISNQLIDSQHFFSSDIEDILLNAKSPIHIIELFSKRFLNLKSRPENTGFFDKYLNHSVRGIRNLSANQIFSDLGISRRQFQRKFKEHVGVDPETYYRILRFQKAIHLLLRGDFKKLSDVAYQLCYSDQSHFIRDFKYFSGLTPNRFLKNGLLNKHISFDKEDFFTPVRLLEC</sequence>
<organism evidence="5 6">
    <name type="scientific">Flagellimonas marina</name>
    <dbReference type="NCBI Taxonomy" id="1775168"/>
    <lineage>
        <taxon>Bacteria</taxon>
        <taxon>Pseudomonadati</taxon>
        <taxon>Bacteroidota</taxon>
        <taxon>Flavobacteriia</taxon>
        <taxon>Flavobacteriales</taxon>
        <taxon>Flavobacteriaceae</taxon>
        <taxon>Flagellimonas</taxon>
    </lineage>
</organism>
<dbReference type="Pfam" id="PF20240">
    <property type="entry name" value="DUF6597"/>
    <property type="match status" value="1"/>
</dbReference>
<keyword evidence="2" id="KW-0238">DNA-binding</keyword>
<evidence type="ECO:0000259" key="4">
    <source>
        <dbReference type="PROSITE" id="PS01124"/>
    </source>
</evidence>
<dbReference type="Gene3D" id="1.10.10.60">
    <property type="entry name" value="Homeodomain-like"/>
    <property type="match status" value="1"/>
</dbReference>